<accession>A0ABQ5IPY0</accession>
<sequence>MDVAEDQLLFQEGLEDEEDSGAKSDEDPDEISDDDVLSESASLRALQRAALRVGIITGRNPNVLFLTIVRIQLQMAGEAIMTGVDMQAGDVVAISIDGIVVWVNDDPDGENRRVLTLSLHLETTSS</sequence>
<dbReference type="EMBL" id="BQNB010021045">
    <property type="protein sequence ID" value="GJU02287.1"/>
    <property type="molecule type" value="Genomic_DNA"/>
</dbReference>
<gene>
    <name evidence="2" type="ORF">Tco_1112625</name>
</gene>
<dbReference type="Proteomes" id="UP001151760">
    <property type="component" value="Unassembled WGS sequence"/>
</dbReference>
<feature type="compositionally biased region" description="Acidic residues" evidence="1">
    <location>
        <begin position="26"/>
        <end position="37"/>
    </location>
</feature>
<comment type="caution">
    <text evidence="2">The sequence shown here is derived from an EMBL/GenBank/DDBJ whole genome shotgun (WGS) entry which is preliminary data.</text>
</comment>
<reference evidence="2" key="1">
    <citation type="journal article" date="2022" name="Int. J. Mol. Sci.">
        <title>Draft Genome of Tanacetum Coccineum: Genomic Comparison of Closely Related Tanacetum-Family Plants.</title>
        <authorList>
            <person name="Yamashiro T."/>
            <person name="Shiraishi A."/>
            <person name="Nakayama K."/>
            <person name="Satake H."/>
        </authorList>
    </citation>
    <scope>NUCLEOTIDE SEQUENCE</scope>
</reference>
<name>A0ABQ5IPY0_9ASTR</name>
<reference evidence="2" key="2">
    <citation type="submission" date="2022-01" db="EMBL/GenBank/DDBJ databases">
        <authorList>
            <person name="Yamashiro T."/>
            <person name="Shiraishi A."/>
            <person name="Satake H."/>
            <person name="Nakayama K."/>
        </authorList>
    </citation>
    <scope>NUCLEOTIDE SEQUENCE</scope>
</reference>
<keyword evidence="3" id="KW-1185">Reference proteome</keyword>
<evidence type="ECO:0000256" key="1">
    <source>
        <dbReference type="SAM" id="MobiDB-lite"/>
    </source>
</evidence>
<protein>
    <submittedName>
        <fullName evidence="2">Uncharacterized protein</fullName>
    </submittedName>
</protein>
<evidence type="ECO:0000313" key="2">
    <source>
        <dbReference type="EMBL" id="GJU02287.1"/>
    </source>
</evidence>
<organism evidence="2 3">
    <name type="scientific">Tanacetum coccineum</name>
    <dbReference type="NCBI Taxonomy" id="301880"/>
    <lineage>
        <taxon>Eukaryota</taxon>
        <taxon>Viridiplantae</taxon>
        <taxon>Streptophyta</taxon>
        <taxon>Embryophyta</taxon>
        <taxon>Tracheophyta</taxon>
        <taxon>Spermatophyta</taxon>
        <taxon>Magnoliopsida</taxon>
        <taxon>eudicotyledons</taxon>
        <taxon>Gunneridae</taxon>
        <taxon>Pentapetalae</taxon>
        <taxon>asterids</taxon>
        <taxon>campanulids</taxon>
        <taxon>Asterales</taxon>
        <taxon>Asteraceae</taxon>
        <taxon>Asteroideae</taxon>
        <taxon>Anthemideae</taxon>
        <taxon>Anthemidinae</taxon>
        <taxon>Tanacetum</taxon>
    </lineage>
</organism>
<evidence type="ECO:0000313" key="3">
    <source>
        <dbReference type="Proteomes" id="UP001151760"/>
    </source>
</evidence>
<feature type="region of interest" description="Disordered" evidence="1">
    <location>
        <begin position="1"/>
        <end position="37"/>
    </location>
</feature>
<proteinExistence type="predicted"/>